<feature type="region of interest" description="Disordered" evidence="1">
    <location>
        <begin position="322"/>
        <end position="346"/>
    </location>
</feature>
<proteinExistence type="predicted"/>
<comment type="caution">
    <text evidence="3">The sequence shown here is derived from an EMBL/GenBank/DDBJ whole genome shotgun (WGS) entry which is preliminary data.</text>
</comment>
<reference evidence="3 4" key="1">
    <citation type="submission" date="2024-04" db="EMBL/GenBank/DDBJ databases">
        <title>Aurantiacibacter sp. DGU6 16S ribosomal RNA gene Genome sequencing and assembly.</title>
        <authorList>
            <person name="Park S."/>
        </authorList>
    </citation>
    <scope>NUCLEOTIDE SEQUENCE [LARGE SCALE GENOMIC DNA]</scope>
    <source>
        <strain evidence="3 4">DGU6</strain>
    </source>
</reference>
<evidence type="ECO:0000313" key="4">
    <source>
        <dbReference type="Proteomes" id="UP001497045"/>
    </source>
</evidence>
<sequence>MFNRISASSARRMAAVLLVLLVMPSVWMRTAVTRGDADDLQLLELAYDEAGHGEFRVTGVWEVTSPDLVFGGYSALLAGQDGTLVTFSDRGRFLSFSGPGGPDLPASIGAQLPDPGLEQRLWDIESATQDPASGTFWLGYEGEHAIQRYTARGEPDGHVLFPAMPWQDNGGMESLVRLADGRFVALPETEARLYLFADDPVRDGGTTSVPIEWPEAGYSPTDAAQLPDGRLLVLMRRVAWGLPPTFDVILVVGALPAGEEPWQPELALTLHDLVPSDNFEGMDLVEGADGGADIWLISDDNFSAFQRTLLVRLELAVLESEAEPDGAHEKAREDRSPRAFSRVLAI</sequence>
<name>A0ABU9IIZ9_9SPHN</name>
<feature type="compositionally biased region" description="Basic and acidic residues" evidence="1">
    <location>
        <begin position="325"/>
        <end position="337"/>
    </location>
</feature>
<protein>
    <submittedName>
        <fullName evidence="3">Esterase-like activity of phytase family protein</fullName>
    </submittedName>
</protein>
<organism evidence="3 4">
    <name type="scientific">Aurantiacibacter gilvus</name>
    <dbReference type="NCBI Taxonomy" id="3139141"/>
    <lineage>
        <taxon>Bacteria</taxon>
        <taxon>Pseudomonadati</taxon>
        <taxon>Pseudomonadota</taxon>
        <taxon>Alphaproteobacteria</taxon>
        <taxon>Sphingomonadales</taxon>
        <taxon>Erythrobacteraceae</taxon>
        <taxon>Aurantiacibacter</taxon>
    </lineage>
</organism>
<dbReference type="EMBL" id="JBBYHV010000002">
    <property type="protein sequence ID" value="MEL1251873.1"/>
    <property type="molecule type" value="Genomic_DNA"/>
</dbReference>
<evidence type="ECO:0000256" key="1">
    <source>
        <dbReference type="SAM" id="MobiDB-lite"/>
    </source>
</evidence>
<dbReference type="RefSeq" id="WP_341674415.1">
    <property type="nucleotide sequence ID" value="NZ_JBBYHV010000002.1"/>
</dbReference>
<gene>
    <name evidence="3" type="ORF">AAEO60_14440</name>
</gene>
<keyword evidence="4" id="KW-1185">Reference proteome</keyword>
<evidence type="ECO:0000313" key="3">
    <source>
        <dbReference type="EMBL" id="MEL1251873.1"/>
    </source>
</evidence>
<dbReference type="InterPro" id="IPR027372">
    <property type="entry name" value="Phytase-like_dom"/>
</dbReference>
<dbReference type="Proteomes" id="UP001497045">
    <property type="component" value="Unassembled WGS sequence"/>
</dbReference>
<feature type="domain" description="Phytase-like" evidence="2">
    <location>
        <begin position="70"/>
        <end position="302"/>
    </location>
</feature>
<accession>A0ABU9IIZ9</accession>
<evidence type="ECO:0000259" key="2">
    <source>
        <dbReference type="Pfam" id="PF13449"/>
    </source>
</evidence>
<dbReference type="Pfam" id="PF13449">
    <property type="entry name" value="Phytase-like"/>
    <property type="match status" value="1"/>
</dbReference>